<organism evidence="5 6">
    <name type="scientific">Nesospiza acunhae</name>
    <dbReference type="NCBI Taxonomy" id="381881"/>
    <lineage>
        <taxon>Eukaryota</taxon>
        <taxon>Metazoa</taxon>
        <taxon>Chordata</taxon>
        <taxon>Craniata</taxon>
        <taxon>Vertebrata</taxon>
        <taxon>Euteleostomi</taxon>
        <taxon>Archelosauria</taxon>
        <taxon>Archosauria</taxon>
        <taxon>Dinosauria</taxon>
        <taxon>Saurischia</taxon>
        <taxon>Theropoda</taxon>
        <taxon>Coelurosauria</taxon>
        <taxon>Aves</taxon>
        <taxon>Neognathae</taxon>
        <taxon>Neoaves</taxon>
        <taxon>Telluraves</taxon>
        <taxon>Australaves</taxon>
        <taxon>Passeriformes</taxon>
        <taxon>Thraupidae</taxon>
        <taxon>Nesospiza</taxon>
    </lineage>
</organism>
<dbReference type="InterPro" id="IPR013106">
    <property type="entry name" value="Ig_V-set"/>
</dbReference>
<keyword evidence="3" id="KW-1280">Immunoglobulin</keyword>
<dbReference type="InterPro" id="IPR013783">
    <property type="entry name" value="Ig-like_fold"/>
</dbReference>
<dbReference type="PANTHER" id="PTHR23266">
    <property type="entry name" value="IMMUNOGLOBULIN HEAVY CHAIN"/>
    <property type="match status" value="1"/>
</dbReference>
<dbReference type="SMART" id="SM00406">
    <property type="entry name" value="IGv"/>
    <property type="match status" value="1"/>
</dbReference>
<reference evidence="5 6" key="1">
    <citation type="submission" date="2019-09" db="EMBL/GenBank/DDBJ databases">
        <title>Bird 10,000 Genomes (B10K) Project - Family phase.</title>
        <authorList>
            <person name="Zhang G."/>
        </authorList>
    </citation>
    <scope>NUCLEOTIDE SEQUENCE [LARGE SCALE GENOMIC DNA]</scope>
    <source>
        <strain evidence="5">OUT-0053</strain>
        <tissue evidence="5">Muscle</tissue>
    </source>
</reference>
<dbReference type="Pfam" id="PF07686">
    <property type="entry name" value="V-set"/>
    <property type="match status" value="1"/>
</dbReference>
<feature type="non-terminal residue" evidence="5">
    <location>
        <position position="1"/>
    </location>
</feature>
<evidence type="ECO:0000313" key="5">
    <source>
        <dbReference type="EMBL" id="NWZ98195.1"/>
    </source>
</evidence>
<evidence type="ECO:0000256" key="1">
    <source>
        <dbReference type="ARBA" id="ARBA00022859"/>
    </source>
</evidence>
<evidence type="ECO:0000259" key="4">
    <source>
        <dbReference type="PROSITE" id="PS50835"/>
    </source>
</evidence>
<keyword evidence="2" id="KW-1064">Adaptive immunity</keyword>
<dbReference type="InterPro" id="IPR007110">
    <property type="entry name" value="Ig-like_dom"/>
</dbReference>
<evidence type="ECO:0000256" key="2">
    <source>
        <dbReference type="ARBA" id="ARBA00023130"/>
    </source>
</evidence>
<dbReference type="PROSITE" id="PS50835">
    <property type="entry name" value="IG_LIKE"/>
    <property type="match status" value="1"/>
</dbReference>
<dbReference type="GO" id="GO:0019814">
    <property type="term" value="C:immunoglobulin complex"/>
    <property type="evidence" value="ECO:0007669"/>
    <property type="project" value="UniProtKB-KW"/>
</dbReference>
<dbReference type="Gene3D" id="2.60.40.10">
    <property type="entry name" value="Immunoglobulins"/>
    <property type="match status" value="1"/>
</dbReference>
<dbReference type="InterPro" id="IPR036179">
    <property type="entry name" value="Ig-like_dom_sf"/>
</dbReference>
<evidence type="ECO:0000313" key="6">
    <source>
        <dbReference type="Proteomes" id="UP000549091"/>
    </source>
</evidence>
<comment type="caution">
    <text evidence="5">The sequence shown here is derived from an EMBL/GenBank/DDBJ whole genome shotgun (WGS) entry which is preliminary data.</text>
</comment>
<sequence length="105" mass="11613">GLWAQPRLQEAGGGLRAPGDSITLSCHGSGFIFKNYDIFWYRQFPGGIPEWVSFIHYSGNVKRYGAAVQGRATASRDNSQSQSSLVLWALQPSDSARYFCAIHTE</sequence>
<feature type="non-terminal residue" evidence="5">
    <location>
        <position position="105"/>
    </location>
</feature>
<accession>A0A7K7S1D2</accession>
<dbReference type="GO" id="GO:0002250">
    <property type="term" value="P:adaptive immune response"/>
    <property type="evidence" value="ECO:0007669"/>
    <property type="project" value="UniProtKB-KW"/>
</dbReference>
<dbReference type="EMBL" id="VZSU01001713">
    <property type="protein sequence ID" value="NWZ98195.1"/>
    <property type="molecule type" value="Genomic_DNA"/>
</dbReference>
<gene>
    <name evidence="5" type="primary">C3_0</name>
    <name evidence="5" type="ORF">NESACU_R02029</name>
</gene>
<feature type="domain" description="Ig-like" evidence="4">
    <location>
        <begin position="6"/>
        <end position="105"/>
    </location>
</feature>
<evidence type="ECO:0000256" key="3">
    <source>
        <dbReference type="ARBA" id="ARBA00043265"/>
    </source>
</evidence>
<dbReference type="InterPro" id="IPR050199">
    <property type="entry name" value="IgHV"/>
</dbReference>
<keyword evidence="6" id="KW-1185">Reference proteome</keyword>
<name>A0A7K7S1D2_9PASS</name>
<dbReference type="SUPFAM" id="SSF48726">
    <property type="entry name" value="Immunoglobulin"/>
    <property type="match status" value="1"/>
</dbReference>
<dbReference type="Proteomes" id="UP000549091">
    <property type="component" value="Unassembled WGS sequence"/>
</dbReference>
<protein>
    <submittedName>
        <fullName evidence="5">HV01 protein</fullName>
    </submittedName>
</protein>
<dbReference type="AlphaFoldDB" id="A0A7K7S1D2"/>
<proteinExistence type="predicted"/>
<dbReference type="GO" id="GO:0005576">
    <property type="term" value="C:extracellular region"/>
    <property type="evidence" value="ECO:0007669"/>
    <property type="project" value="UniProtKB-ARBA"/>
</dbReference>
<keyword evidence="1" id="KW-0391">Immunity</keyword>